<sequence length="200" mass="23725">MSEESGESYVEELGEESDDSYVEAKRHKTIKCEYNGCLRKHLSRHTSKRLFACDFIGCQMTVSTAEGLRRHRRRHRSEPMWKCSTDGCVEMFVTQHQRNKHQTAVHNRKPEPKRAYRCDWPGCEWTGAARDQHRLQHTGEKPYPCLWPECGKRFGRTEYLKYHMNIHNNVKPYVCHWPGCAYSYAHLANLHHHVKRFHTK</sequence>
<dbReference type="GO" id="GO:0005634">
    <property type="term" value="C:nucleus"/>
    <property type="evidence" value="ECO:0007669"/>
    <property type="project" value="UniProtKB-ARBA"/>
</dbReference>
<dbReference type="PANTHER" id="PTHR19818:SF139">
    <property type="entry name" value="PAIR-RULE PROTEIN ODD-PAIRED"/>
    <property type="match status" value="1"/>
</dbReference>
<dbReference type="EMBL" id="CAJPIZ010019730">
    <property type="protein sequence ID" value="CAG2117047.1"/>
    <property type="molecule type" value="Genomic_DNA"/>
</dbReference>
<dbReference type="GO" id="GO:0045944">
    <property type="term" value="P:positive regulation of transcription by RNA polymerase II"/>
    <property type="evidence" value="ECO:0007669"/>
    <property type="project" value="UniProtKB-ARBA"/>
</dbReference>
<dbReference type="PROSITE" id="PS00028">
    <property type="entry name" value="ZINC_FINGER_C2H2_1"/>
    <property type="match status" value="4"/>
</dbReference>
<evidence type="ECO:0000313" key="8">
    <source>
        <dbReference type="Proteomes" id="UP000759131"/>
    </source>
</evidence>
<dbReference type="GO" id="GO:0008270">
    <property type="term" value="F:zinc ion binding"/>
    <property type="evidence" value="ECO:0007669"/>
    <property type="project" value="UniProtKB-KW"/>
</dbReference>
<dbReference type="EMBL" id="OC874305">
    <property type="protein sequence ID" value="CAD7637470.1"/>
    <property type="molecule type" value="Genomic_DNA"/>
</dbReference>
<dbReference type="Pfam" id="PF00096">
    <property type="entry name" value="zf-C2H2"/>
    <property type="match status" value="2"/>
</dbReference>
<evidence type="ECO:0000313" key="7">
    <source>
        <dbReference type="EMBL" id="CAD7637470.1"/>
    </source>
</evidence>
<proteinExistence type="predicted"/>
<dbReference type="SUPFAM" id="SSF57667">
    <property type="entry name" value="beta-beta-alpha zinc fingers"/>
    <property type="match status" value="2"/>
</dbReference>
<dbReference type="PROSITE" id="PS50157">
    <property type="entry name" value="ZINC_FINGER_C2H2_2"/>
    <property type="match status" value="3"/>
</dbReference>
<dbReference type="FunFam" id="3.30.160.60:FF:000100">
    <property type="entry name" value="Zinc finger 45-like"/>
    <property type="match status" value="1"/>
</dbReference>
<dbReference type="PANTHER" id="PTHR19818">
    <property type="entry name" value="ZINC FINGER PROTEIN ZIC AND GLI"/>
    <property type="match status" value="1"/>
</dbReference>
<feature type="domain" description="C2H2-type" evidence="6">
    <location>
        <begin position="173"/>
        <end position="200"/>
    </location>
</feature>
<name>A0A7R9L9C9_9ACAR</name>
<feature type="domain" description="C2H2-type" evidence="6">
    <location>
        <begin position="51"/>
        <end position="80"/>
    </location>
</feature>
<keyword evidence="8" id="KW-1185">Reference proteome</keyword>
<reference evidence="7" key="1">
    <citation type="submission" date="2020-11" db="EMBL/GenBank/DDBJ databases">
        <authorList>
            <person name="Tran Van P."/>
        </authorList>
    </citation>
    <scope>NUCLEOTIDE SEQUENCE</scope>
</reference>
<dbReference type="OrthoDB" id="3437960at2759"/>
<evidence type="ECO:0000256" key="2">
    <source>
        <dbReference type="ARBA" id="ARBA00022737"/>
    </source>
</evidence>
<dbReference type="SMART" id="SM00355">
    <property type="entry name" value="ZnF_C2H2"/>
    <property type="match status" value="5"/>
</dbReference>
<dbReference type="Gene3D" id="3.30.160.60">
    <property type="entry name" value="Classic Zinc Finger"/>
    <property type="match status" value="4"/>
</dbReference>
<dbReference type="GO" id="GO:0000978">
    <property type="term" value="F:RNA polymerase II cis-regulatory region sequence-specific DNA binding"/>
    <property type="evidence" value="ECO:0007669"/>
    <property type="project" value="TreeGrafter"/>
</dbReference>
<dbReference type="GO" id="GO:0000981">
    <property type="term" value="F:DNA-binding transcription factor activity, RNA polymerase II-specific"/>
    <property type="evidence" value="ECO:0007669"/>
    <property type="project" value="TreeGrafter"/>
</dbReference>
<keyword evidence="4" id="KW-0862">Zinc</keyword>
<evidence type="ECO:0000256" key="1">
    <source>
        <dbReference type="ARBA" id="ARBA00022723"/>
    </source>
</evidence>
<dbReference type="AlphaFoldDB" id="A0A7R9L9C9"/>
<keyword evidence="2" id="KW-0677">Repeat</keyword>
<evidence type="ECO:0000259" key="6">
    <source>
        <dbReference type="PROSITE" id="PS50157"/>
    </source>
</evidence>
<dbReference type="InterPro" id="IPR036236">
    <property type="entry name" value="Znf_C2H2_sf"/>
</dbReference>
<evidence type="ECO:0000256" key="3">
    <source>
        <dbReference type="ARBA" id="ARBA00022771"/>
    </source>
</evidence>
<gene>
    <name evidence="7" type="ORF">OSB1V03_LOCUS17002</name>
</gene>
<keyword evidence="3 5" id="KW-0863">Zinc-finger</keyword>
<organism evidence="7">
    <name type="scientific">Medioppia subpectinata</name>
    <dbReference type="NCBI Taxonomy" id="1979941"/>
    <lineage>
        <taxon>Eukaryota</taxon>
        <taxon>Metazoa</taxon>
        <taxon>Ecdysozoa</taxon>
        <taxon>Arthropoda</taxon>
        <taxon>Chelicerata</taxon>
        <taxon>Arachnida</taxon>
        <taxon>Acari</taxon>
        <taxon>Acariformes</taxon>
        <taxon>Sarcoptiformes</taxon>
        <taxon>Oribatida</taxon>
        <taxon>Brachypylina</taxon>
        <taxon>Oppioidea</taxon>
        <taxon>Oppiidae</taxon>
        <taxon>Medioppia</taxon>
    </lineage>
</organism>
<evidence type="ECO:0000256" key="4">
    <source>
        <dbReference type="ARBA" id="ARBA00022833"/>
    </source>
</evidence>
<evidence type="ECO:0000256" key="5">
    <source>
        <dbReference type="PROSITE-ProRule" id="PRU00042"/>
    </source>
</evidence>
<accession>A0A7R9L9C9</accession>
<dbReference type="InterPro" id="IPR050329">
    <property type="entry name" value="GLI_C2H2-zinc-finger"/>
</dbReference>
<keyword evidence="1" id="KW-0479">Metal-binding</keyword>
<protein>
    <recommendedName>
        <fullName evidence="6">C2H2-type domain-containing protein</fullName>
    </recommendedName>
</protein>
<dbReference type="Proteomes" id="UP000759131">
    <property type="component" value="Unassembled WGS sequence"/>
</dbReference>
<dbReference type="InterPro" id="IPR013087">
    <property type="entry name" value="Znf_C2H2_type"/>
</dbReference>
<feature type="domain" description="C2H2-type" evidence="6">
    <location>
        <begin position="143"/>
        <end position="172"/>
    </location>
</feature>